<feature type="chain" id="PRO_5022022716" evidence="1">
    <location>
        <begin position="20"/>
        <end position="166"/>
    </location>
</feature>
<dbReference type="AlphaFoldDB" id="A0A517QHI7"/>
<reference evidence="2 3" key="1">
    <citation type="submission" date="2019-02" db="EMBL/GenBank/DDBJ databases">
        <title>Deep-cultivation of Planctomycetes and their phenomic and genomic characterization uncovers novel biology.</title>
        <authorList>
            <person name="Wiegand S."/>
            <person name="Jogler M."/>
            <person name="Boedeker C."/>
            <person name="Pinto D."/>
            <person name="Vollmers J."/>
            <person name="Rivas-Marin E."/>
            <person name="Kohn T."/>
            <person name="Peeters S.H."/>
            <person name="Heuer A."/>
            <person name="Rast P."/>
            <person name="Oberbeckmann S."/>
            <person name="Bunk B."/>
            <person name="Jeske O."/>
            <person name="Meyerdierks A."/>
            <person name="Storesund J.E."/>
            <person name="Kallscheuer N."/>
            <person name="Luecker S."/>
            <person name="Lage O.M."/>
            <person name="Pohl T."/>
            <person name="Merkel B.J."/>
            <person name="Hornburger P."/>
            <person name="Mueller R.-W."/>
            <person name="Bruemmer F."/>
            <person name="Labrenz M."/>
            <person name="Spormann A.M."/>
            <person name="Op den Camp H."/>
            <person name="Overmann J."/>
            <person name="Amann R."/>
            <person name="Jetten M.S.M."/>
            <person name="Mascher T."/>
            <person name="Medema M.H."/>
            <person name="Devos D.P."/>
            <person name="Kaster A.-K."/>
            <person name="Ovreas L."/>
            <person name="Rohde M."/>
            <person name="Galperin M.Y."/>
            <person name="Jogler C."/>
        </authorList>
    </citation>
    <scope>NUCLEOTIDE SEQUENCE [LARGE SCALE GENOMIC DNA]</scope>
    <source>
        <strain evidence="2 3">Mal48</strain>
    </source>
</reference>
<dbReference type="EMBL" id="CP036267">
    <property type="protein sequence ID" value="QDT31096.1"/>
    <property type="molecule type" value="Genomic_DNA"/>
</dbReference>
<feature type="signal peptide" evidence="1">
    <location>
        <begin position="1"/>
        <end position="19"/>
    </location>
</feature>
<dbReference type="OrthoDB" id="212860at2"/>
<evidence type="ECO:0000256" key="1">
    <source>
        <dbReference type="SAM" id="SignalP"/>
    </source>
</evidence>
<proteinExistence type="predicted"/>
<evidence type="ECO:0000313" key="3">
    <source>
        <dbReference type="Proteomes" id="UP000315724"/>
    </source>
</evidence>
<accession>A0A517QHI7</accession>
<gene>
    <name evidence="2" type="ORF">Mal48_03270</name>
</gene>
<sequence length="166" mass="17888" precursor="true">MKKFVALALLLGATTITNAREPIMVPAAPLDSAIAYQADYSPTPAEGVVVDDGLQPVPAGSPIGTIVCDSCDAQGIELYRNVKVIQARKIHPCAVPKIVQVPNPCYDRCNPCGKEPECVFVEICVPPCACEEVSVCKDGRRTKFDYGKYGVKVTNRRGTLVINYDS</sequence>
<name>A0A517QHI7_9PLAN</name>
<keyword evidence="3" id="KW-1185">Reference proteome</keyword>
<dbReference type="RefSeq" id="WP_145195424.1">
    <property type="nucleotide sequence ID" value="NZ_CP036267.1"/>
</dbReference>
<protein>
    <submittedName>
        <fullName evidence="2">Uncharacterized protein</fullName>
    </submittedName>
</protein>
<evidence type="ECO:0000313" key="2">
    <source>
        <dbReference type="EMBL" id="QDT31096.1"/>
    </source>
</evidence>
<dbReference type="Proteomes" id="UP000315724">
    <property type="component" value="Chromosome"/>
</dbReference>
<dbReference type="KEGG" id="tpol:Mal48_03270"/>
<keyword evidence="1" id="KW-0732">Signal</keyword>
<organism evidence="2 3">
    <name type="scientific">Thalassoglobus polymorphus</name>
    <dbReference type="NCBI Taxonomy" id="2527994"/>
    <lineage>
        <taxon>Bacteria</taxon>
        <taxon>Pseudomonadati</taxon>
        <taxon>Planctomycetota</taxon>
        <taxon>Planctomycetia</taxon>
        <taxon>Planctomycetales</taxon>
        <taxon>Planctomycetaceae</taxon>
        <taxon>Thalassoglobus</taxon>
    </lineage>
</organism>